<evidence type="ECO:0000313" key="1">
    <source>
        <dbReference type="EMBL" id="RWA22561.1"/>
    </source>
</evidence>
<dbReference type="RefSeq" id="WP_128107397.1">
    <property type="nucleotide sequence ID" value="NZ_ATDN01000004.1"/>
</dbReference>
<dbReference type="EMBL" id="ATDN01000004">
    <property type="protein sequence ID" value="RWA22561.1"/>
    <property type="molecule type" value="Genomic_DNA"/>
</dbReference>
<gene>
    <name evidence="1" type="ORF">MELE44368_12360</name>
</gene>
<evidence type="ECO:0000313" key="2">
    <source>
        <dbReference type="Proteomes" id="UP000287177"/>
    </source>
</evidence>
<organism evidence="1 2">
    <name type="scientific">Mycolicibacterium elephantis DSM 44368</name>
    <dbReference type="NCBI Taxonomy" id="1335622"/>
    <lineage>
        <taxon>Bacteria</taxon>
        <taxon>Bacillati</taxon>
        <taxon>Actinomycetota</taxon>
        <taxon>Actinomycetes</taxon>
        <taxon>Mycobacteriales</taxon>
        <taxon>Mycobacteriaceae</taxon>
        <taxon>Mycolicibacterium</taxon>
    </lineage>
</organism>
<dbReference type="Proteomes" id="UP000287177">
    <property type="component" value="Unassembled WGS sequence"/>
</dbReference>
<dbReference type="AlphaFoldDB" id="A0A439DYC0"/>
<protein>
    <submittedName>
        <fullName evidence="1">Uncharacterized protein</fullName>
    </submittedName>
</protein>
<name>A0A439DYC0_9MYCO</name>
<keyword evidence="2" id="KW-1185">Reference proteome</keyword>
<accession>A0A439DYC0</accession>
<reference evidence="1 2" key="1">
    <citation type="submission" date="2013-06" db="EMBL/GenBank/DDBJ databases">
        <title>The draft sequence of the Mycobacterium elephantis genome.</title>
        <authorList>
            <person name="Pettersson F.B."/>
            <person name="Das S."/>
            <person name="Dasgupta S."/>
            <person name="Bhattacharya A."/>
            <person name="Kirsebom L.A."/>
        </authorList>
    </citation>
    <scope>NUCLEOTIDE SEQUENCE [LARGE SCALE GENOMIC DNA]</scope>
    <source>
        <strain evidence="1 2">DSM 44368</strain>
    </source>
</reference>
<comment type="caution">
    <text evidence="1">The sequence shown here is derived from an EMBL/GenBank/DDBJ whole genome shotgun (WGS) entry which is preliminary data.</text>
</comment>
<sequence>MSRTIKTNGSDIYLMDRPGGRYLVKQGNSYLLLTPRDAKELANALAEITADRPATTPAKARLQKFVGGVEVFD</sequence>
<proteinExistence type="predicted"/>